<evidence type="ECO:0000256" key="3">
    <source>
        <dbReference type="ARBA" id="ARBA00022664"/>
    </source>
</evidence>
<dbReference type="GO" id="GO:0071011">
    <property type="term" value="C:precatalytic spliceosome"/>
    <property type="evidence" value="ECO:0007669"/>
    <property type="project" value="TreeGrafter"/>
</dbReference>
<proteinExistence type="inferred from homology"/>
<keyword evidence="6" id="KW-0539">Nucleus</keyword>
<dbReference type="PANTHER" id="PTHR13296">
    <property type="entry name" value="BCAS2 PROTEIN"/>
    <property type="match status" value="1"/>
</dbReference>
<keyword evidence="7" id="KW-0175">Coiled coil</keyword>
<evidence type="ECO:0000313" key="8">
    <source>
        <dbReference type="EMBL" id="CEH14402.1"/>
    </source>
</evidence>
<accession>A0A0N7L9Q0</accession>
<dbReference type="Proteomes" id="UP000054845">
    <property type="component" value="Unassembled WGS sequence"/>
</dbReference>
<dbReference type="GO" id="GO:0006397">
    <property type="term" value="P:mRNA processing"/>
    <property type="evidence" value="ECO:0007669"/>
    <property type="project" value="UniProtKB-KW"/>
</dbReference>
<evidence type="ECO:0000256" key="6">
    <source>
        <dbReference type="ARBA" id="ARBA00023242"/>
    </source>
</evidence>
<evidence type="ECO:0000256" key="5">
    <source>
        <dbReference type="ARBA" id="ARBA00023187"/>
    </source>
</evidence>
<dbReference type="GO" id="GO:0071013">
    <property type="term" value="C:catalytic step 2 spliceosome"/>
    <property type="evidence" value="ECO:0007669"/>
    <property type="project" value="TreeGrafter"/>
</dbReference>
<sequence>MSLIVPSSSQGEGSSHTVIQRVTYDALPYHDRELENVPGLKSRVDKEIQAELQSIAARDKASGGAIGVVKERLPVEPKLFEHRSDLQAELSRIAEGNKTKAIDGSRYALSSPSGDGASDANAWDEALSQAEAALGHANVRRSNLELEKKFGANLWRLHNFQQESMLRQYEKAVEDMRTQTADLNRSRKMSQTQGGETLSRLESKWAECISRNLQVEVATLQGLAEVEELKGKREELQTRLAQLDAEAR</sequence>
<feature type="coiled-coil region" evidence="7">
    <location>
        <begin position="127"/>
        <end position="186"/>
    </location>
</feature>
<keyword evidence="9" id="KW-1185">Reference proteome</keyword>
<dbReference type="STRING" id="401625.A0A0N7L9Q0"/>
<comment type="subcellular location">
    <subcellularLocation>
        <location evidence="1">Nucleus</location>
    </subcellularLocation>
</comment>
<dbReference type="Pfam" id="PF05700">
    <property type="entry name" value="BCAS2"/>
    <property type="match status" value="1"/>
</dbReference>
<evidence type="ECO:0000256" key="4">
    <source>
        <dbReference type="ARBA" id="ARBA00022728"/>
    </source>
</evidence>
<keyword evidence="4" id="KW-0747">Spliceosome</keyword>
<dbReference type="InterPro" id="IPR008409">
    <property type="entry name" value="SPF27"/>
</dbReference>
<evidence type="ECO:0000256" key="1">
    <source>
        <dbReference type="ARBA" id="ARBA00004123"/>
    </source>
</evidence>
<reference evidence="8 9" key="1">
    <citation type="submission" date="2014-09" db="EMBL/GenBank/DDBJ databases">
        <authorList>
            <person name="Magalhaes I.L.F."/>
            <person name="Oliveira U."/>
            <person name="Santos F.R."/>
            <person name="Vidigal T.H.D.A."/>
            <person name="Brescovit A.D."/>
            <person name="Santos A.J."/>
        </authorList>
    </citation>
    <scope>NUCLEOTIDE SEQUENCE [LARGE SCALE GENOMIC DNA]</scope>
</reference>
<dbReference type="GO" id="GO:0000974">
    <property type="term" value="C:Prp19 complex"/>
    <property type="evidence" value="ECO:0007669"/>
    <property type="project" value="TreeGrafter"/>
</dbReference>
<dbReference type="EMBL" id="CCYA01000243">
    <property type="protein sequence ID" value="CEH14402.1"/>
    <property type="molecule type" value="Genomic_DNA"/>
</dbReference>
<evidence type="ECO:0000256" key="7">
    <source>
        <dbReference type="SAM" id="Coils"/>
    </source>
</evidence>
<comment type="similarity">
    <text evidence="2">Belongs to the SPF27 family.</text>
</comment>
<keyword evidence="3" id="KW-0507">mRNA processing</keyword>
<evidence type="ECO:0000313" key="9">
    <source>
        <dbReference type="Proteomes" id="UP000054845"/>
    </source>
</evidence>
<name>A0A0N7L9Q0_9BASI</name>
<dbReference type="AlphaFoldDB" id="A0A0N7L9Q0"/>
<organism evidence="8 9">
    <name type="scientific">Ceraceosorus bombacis</name>
    <dbReference type="NCBI Taxonomy" id="401625"/>
    <lineage>
        <taxon>Eukaryota</taxon>
        <taxon>Fungi</taxon>
        <taxon>Dikarya</taxon>
        <taxon>Basidiomycota</taxon>
        <taxon>Ustilaginomycotina</taxon>
        <taxon>Exobasidiomycetes</taxon>
        <taxon>Ceraceosorales</taxon>
        <taxon>Ceraceosoraceae</taxon>
        <taxon>Ceraceosorus</taxon>
    </lineage>
</organism>
<protein>
    <submittedName>
        <fullName evidence="8">Spliceosome-associated coiled-coil protein</fullName>
    </submittedName>
</protein>
<dbReference type="OrthoDB" id="205794at2759"/>
<keyword evidence="5" id="KW-0508">mRNA splicing</keyword>
<dbReference type="PANTHER" id="PTHR13296:SF0">
    <property type="entry name" value="PRE-MRNA-SPLICING FACTOR SPF27"/>
    <property type="match status" value="1"/>
</dbReference>
<evidence type="ECO:0000256" key="2">
    <source>
        <dbReference type="ARBA" id="ARBA00010788"/>
    </source>
</evidence>
<dbReference type="GO" id="GO:0008380">
    <property type="term" value="P:RNA splicing"/>
    <property type="evidence" value="ECO:0007669"/>
    <property type="project" value="UniProtKB-KW"/>
</dbReference>